<dbReference type="InterPro" id="IPR020471">
    <property type="entry name" value="AKR"/>
</dbReference>
<name>A0ABS2ENP7_9LACO</name>
<keyword evidence="6" id="KW-1185">Reference proteome</keyword>
<comment type="similarity">
    <text evidence="1">Belongs to the aldo/keto reductase family.</text>
</comment>
<proteinExistence type="inferred from homology"/>
<sequence>METVTLNNGMQMPVLGFGTYQIESVNTKKAVKQAINAGYRLIDTAQYYGNEAGVGQAVKESGISRDQFFITTKTPLSGYAETKAGIDESLLEGKMDYYDMVLIHWPIPDYLDSYVALEDAVKEGKIRAIGVSNFNHQQLQKVLDEATVKPAVNQVETHLMWQQQKMHRFLTEHQMVHEAWSPLGQAAETIMGNKVLATLAQKYHKTPAQISLRFLIQEGVVVIPKATHLKYVKENINLFDFALSNEERQLLRAQDQRKSLEGWPSAMAMERDY</sequence>
<evidence type="ECO:0000256" key="3">
    <source>
        <dbReference type="ARBA" id="ARBA00023002"/>
    </source>
</evidence>
<comment type="caution">
    <text evidence="5">The sequence shown here is derived from an EMBL/GenBank/DDBJ whole genome shotgun (WGS) entry which is preliminary data.</text>
</comment>
<feature type="domain" description="NADP-dependent oxidoreductase" evidence="4">
    <location>
        <begin position="15"/>
        <end position="252"/>
    </location>
</feature>
<dbReference type="InterPro" id="IPR023210">
    <property type="entry name" value="NADP_OxRdtase_dom"/>
</dbReference>
<dbReference type="Pfam" id="PF00248">
    <property type="entry name" value="Aldo_ket_red"/>
    <property type="match status" value="1"/>
</dbReference>
<dbReference type="RefSeq" id="WP_204776480.1">
    <property type="nucleotide sequence ID" value="NZ_JACJJQ010000018.1"/>
</dbReference>
<evidence type="ECO:0000313" key="5">
    <source>
        <dbReference type="EMBL" id="MBM6754114.1"/>
    </source>
</evidence>
<protein>
    <submittedName>
        <fullName evidence="5">Aldo/keto reductase</fullName>
    </submittedName>
</protein>
<keyword evidence="3" id="KW-0560">Oxidoreductase</keyword>
<dbReference type="PRINTS" id="PR00069">
    <property type="entry name" value="ALDKETRDTASE"/>
</dbReference>
<organism evidence="5 6">
    <name type="scientific">Limosilactobacillus alvi</name>
    <dbReference type="NCBI Taxonomy" id="990412"/>
    <lineage>
        <taxon>Bacteria</taxon>
        <taxon>Bacillati</taxon>
        <taxon>Bacillota</taxon>
        <taxon>Bacilli</taxon>
        <taxon>Lactobacillales</taxon>
        <taxon>Lactobacillaceae</taxon>
        <taxon>Limosilactobacillus</taxon>
    </lineage>
</organism>
<accession>A0ABS2ENP7</accession>
<evidence type="ECO:0000259" key="4">
    <source>
        <dbReference type="Pfam" id="PF00248"/>
    </source>
</evidence>
<dbReference type="SUPFAM" id="SSF51430">
    <property type="entry name" value="NAD(P)-linked oxidoreductase"/>
    <property type="match status" value="1"/>
</dbReference>
<dbReference type="PROSITE" id="PS00062">
    <property type="entry name" value="ALDOKETO_REDUCTASE_2"/>
    <property type="match status" value="1"/>
</dbReference>
<dbReference type="PANTHER" id="PTHR43827">
    <property type="entry name" value="2,5-DIKETO-D-GLUCONIC ACID REDUCTASE"/>
    <property type="match status" value="1"/>
</dbReference>
<dbReference type="EMBL" id="JACJJQ010000018">
    <property type="protein sequence ID" value="MBM6754114.1"/>
    <property type="molecule type" value="Genomic_DNA"/>
</dbReference>
<dbReference type="PROSITE" id="PS00798">
    <property type="entry name" value="ALDOKETO_REDUCTASE_1"/>
    <property type="match status" value="1"/>
</dbReference>
<dbReference type="Gene3D" id="3.20.20.100">
    <property type="entry name" value="NADP-dependent oxidoreductase domain"/>
    <property type="match status" value="1"/>
</dbReference>
<dbReference type="CDD" id="cd19071">
    <property type="entry name" value="AKR_AKR1-5-like"/>
    <property type="match status" value="1"/>
</dbReference>
<evidence type="ECO:0000313" key="6">
    <source>
        <dbReference type="Proteomes" id="UP000776629"/>
    </source>
</evidence>
<dbReference type="InterPro" id="IPR036812">
    <property type="entry name" value="NAD(P)_OxRdtase_dom_sf"/>
</dbReference>
<dbReference type="PIRSF" id="PIRSF000097">
    <property type="entry name" value="AKR"/>
    <property type="match status" value="1"/>
</dbReference>
<dbReference type="InterPro" id="IPR018170">
    <property type="entry name" value="Aldo/ket_reductase_CS"/>
</dbReference>
<dbReference type="PANTHER" id="PTHR43827:SF3">
    <property type="entry name" value="NADP-DEPENDENT OXIDOREDUCTASE DOMAIN-CONTAINING PROTEIN"/>
    <property type="match status" value="1"/>
</dbReference>
<reference evidence="5 6" key="1">
    <citation type="journal article" date="2021" name="Sci. Rep.">
        <title>The distribution of antibiotic resistance genes in chicken gut microbiota commensals.</title>
        <authorList>
            <person name="Juricova H."/>
            <person name="Matiasovicova J."/>
            <person name="Kubasova T."/>
            <person name="Cejkova D."/>
            <person name="Rychlik I."/>
        </authorList>
    </citation>
    <scope>NUCLEOTIDE SEQUENCE [LARGE SCALE GENOMIC DNA]</scope>
    <source>
        <strain evidence="5 6">An810</strain>
    </source>
</reference>
<gene>
    <name evidence="5" type="ORF">H5993_04985</name>
</gene>
<evidence type="ECO:0000256" key="2">
    <source>
        <dbReference type="ARBA" id="ARBA00022857"/>
    </source>
</evidence>
<evidence type="ECO:0000256" key="1">
    <source>
        <dbReference type="ARBA" id="ARBA00007905"/>
    </source>
</evidence>
<dbReference type="Proteomes" id="UP000776629">
    <property type="component" value="Unassembled WGS sequence"/>
</dbReference>
<keyword evidence="2" id="KW-0521">NADP</keyword>